<dbReference type="GO" id="GO:0005524">
    <property type="term" value="F:ATP binding"/>
    <property type="evidence" value="ECO:0007669"/>
    <property type="project" value="UniProtKB-UniRule"/>
</dbReference>
<keyword evidence="10" id="KW-0325">Glycoprotein</keyword>
<dbReference type="InterPro" id="IPR000719">
    <property type="entry name" value="Prot_kinase_dom"/>
</dbReference>
<evidence type="ECO:0000256" key="2">
    <source>
        <dbReference type="ARBA" id="ARBA00022527"/>
    </source>
</evidence>
<evidence type="ECO:0000256" key="11">
    <source>
        <dbReference type="PROSITE-ProRule" id="PRU10141"/>
    </source>
</evidence>
<dbReference type="Gene3D" id="3.30.200.20">
    <property type="entry name" value="Phosphorylase Kinase, domain 1"/>
    <property type="match status" value="1"/>
</dbReference>
<comment type="subcellular location">
    <subcellularLocation>
        <location evidence="1">Membrane</location>
        <topology evidence="1">Single-pass type I membrane protein</topology>
    </subcellularLocation>
</comment>
<dbReference type="Gene3D" id="1.10.510.10">
    <property type="entry name" value="Transferase(Phosphotransferase) domain 1"/>
    <property type="match status" value="2"/>
</dbReference>
<keyword evidence="8" id="KW-1133">Transmembrane helix</keyword>
<accession>A0A2N9GZX3</accession>
<evidence type="ECO:0000256" key="5">
    <source>
        <dbReference type="ARBA" id="ARBA00022729"/>
    </source>
</evidence>
<dbReference type="PROSITE" id="PS00107">
    <property type="entry name" value="PROTEIN_KINASE_ATP"/>
    <property type="match status" value="1"/>
</dbReference>
<evidence type="ECO:0000256" key="8">
    <source>
        <dbReference type="ARBA" id="ARBA00022989"/>
    </source>
</evidence>
<keyword evidence="4" id="KW-0812">Transmembrane</keyword>
<dbReference type="GO" id="GO:0004674">
    <property type="term" value="F:protein serine/threonine kinase activity"/>
    <property type="evidence" value="ECO:0007669"/>
    <property type="project" value="UniProtKB-KW"/>
</dbReference>
<keyword evidence="2" id="KW-0723">Serine/threonine-protein kinase</keyword>
<evidence type="ECO:0000259" key="12">
    <source>
        <dbReference type="PROSITE" id="PS50011"/>
    </source>
</evidence>
<evidence type="ECO:0000256" key="3">
    <source>
        <dbReference type="ARBA" id="ARBA00022679"/>
    </source>
</evidence>
<feature type="domain" description="Protein kinase" evidence="12">
    <location>
        <begin position="3"/>
        <end position="277"/>
    </location>
</feature>
<dbReference type="Pfam" id="PF07714">
    <property type="entry name" value="PK_Tyr_Ser-Thr"/>
    <property type="match status" value="2"/>
</dbReference>
<dbReference type="AlphaFoldDB" id="A0A2N9GZX3"/>
<dbReference type="FunFam" id="3.30.200.20:FF:000178">
    <property type="entry name" value="serine/threonine-protein kinase PBS1-like"/>
    <property type="match status" value="1"/>
</dbReference>
<evidence type="ECO:0000256" key="10">
    <source>
        <dbReference type="ARBA" id="ARBA00023180"/>
    </source>
</evidence>
<dbReference type="GO" id="GO:0016020">
    <property type="term" value="C:membrane"/>
    <property type="evidence" value="ECO:0007669"/>
    <property type="project" value="UniProtKB-SubCell"/>
</dbReference>
<keyword evidence="2" id="KW-0418">Kinase</keyword>
<evidence type="ECO:0000256" key="6">
    <source>
        <dbReference type="ARBA" id="ARBA00022741"/>
    </source>
</evidence>
<evidence type="ECO:0000256" key="1">
    <source>
        <dbReference type="ARBA" id="ARBA00004479"/>
    </source>
</evidence>
<dbReference type="InterPro" id="IPR011009">
    <property type="entry name" value="Kinase-like_dom_sf"/>
</dbReference>
<evidence type="ECO:0000256" key="9">
    <source>
        <dbReference type="ARBA" id="ARBA00023136"/>
    </source>
</evidence>
<reference evidence="13" key="1">
    <citation type="submission" date="2018-02" db="EMBL/GenBank/DDBJ databases">
        <authorList>
            <person name="Cohen D.B."/>
            <person name="Kent A.D."/>
        </authorList>
    </citation>
    <scope>NUCLEOTIDE SEQUENCE</scope>
</reference>
<keyword evidence="5" id="KW-0732">Signal</keyword>
<evidence type="ECO:0000256" key="7">
    <source>
        <dbReference type="ARBA" id="ARBA00022840"/>
    </source>
</evidence>
<gene>
    <name evidence="13" type="ORF">FSB_LOCUS32980</name>
</gene>
<evidence type="ECO:0000256" key="4">
    <source>
        <dbReference type="ARBA" id="ARBA00022692"/>
    </source>
</evidence>
<proteinExistence type="predicted"/>
<dbReference type="PANTHER" id="PTHR27009">
    <property type="entry name" value="RUST RESISTANCE KINASE LR10-RELATED"/>
    <property type="match status" value="1"/>
</dbReference>
<keyword evidence="9" id="KW-0472">Membrane</keyword>
<dbReference type="InterPro" id="IPR017441">
    <property type="entry name" value="Protein_kinase_ATP_BS"/>
</dbReference>
<dbReference type="InterPro" id="IPR001245">
    <property type="entry name" value="Ser-Thr/Tyr_kinase_cat_dom"/>
</dbReference>
<protein>
    <recommendedName>
        <fullName evidence="12">Protein kinase domain-containing protein</fullName>
    </recommendedName>
</protein>
<keyword evidence="6 11" id="KW-0547">Nucleotide-binding</keyword>
<feature type="binding site" evidence="11">
    <location>
        <position position="31"/>
    </location>
    <ligand>
        <name>ATP</name>
        <dbReference type="ChEBI" id="CHEBI:30616"/>
    </ligand>
</feature>
<keyword evidence="3" id="KW-0808">Transferase</keyword>
<evidence type="ECO:0000313" key="13">
    <source>
        <dbReference type="EMBL" id="SPD05098.1"/>
    </source>
</evidence>
<name>A0A2N9GZX3_FAGSY</name>
<dbReference type="SUPFAM" id="SSF56112">
    <property type="entry name" value="Protein kinase-like (PK-like)"/>
    <property type="match status" value="1"/>
</dbReference>
<sequence>MTKGFKDKLGQGGYGSVFKGKLRSGNLVAIKVLNKSKANGQDFMNEVATIGRIHHVNVVQLIGFCVEGSKQALVYDFMPNGSLDKFIFPDRDNSTFLGWDQIYEIAFGVARGMEYLHRGTLGYMAPELFYKNIGGISYKADVYSFGMLLMEMVGRRKNLNAFVEHSSQIYFPSWIYDKFDQGEDLIEVLNATEGEKKTLKKMIIVAFWCIQMKPINRPSMRNVLEMLEGPIELLQMPPKPFFGPEEMSIEDTSNNSVEIPTSSSSNTVTIDINVSYE</sequence>
<organism evidence="13">
    <name type="scientific">Fagus sylvatica</name>
    <name type="common">Beechnut</name>
    <dbReference type="NCBI Taxonomy" id="28930"/>
    <lineage>
        <taxon>Eukaryota</taxon>
        <taxon>Viridiplantae</taxon>
        <taxon>Streptophyta</taxon>
        <taxon>Embryophyta</taxon>
        <taxon>Tracheophyta</taxon>
        <taxon>Spermatophyta</taxon>
        <taxon>Magnoliopsida</taxon>
        <taxon>eudicotyledons</taxon>
        <taxon>Gunneridae</taxon>
        <taxon>Pentapetalae</taxon>
        <taxon>rosids</taxon>
        <taxon>fabids</taxon>
        <taxon>Fagales</taxon>
        <taxon>Fagaceae</taxon>
        <taxon>Fagus</taxon>
    </lineage>
</organism>
<dbReference type="EMBL" id="OIVN01002616">
    <property type="protein sequence ID" value="SPD05098.1"/>
    <property type="molecule type" value="Genomic_DNA"/>
</dbReference>
<dbReference type="InterPro" id="IPR045874">
    <property type="entry name" value="LRK10/LRL21-25-like"/>
</dbReference>
<keyword evidence="7 11" id="KW-0067">ATP-binding</keyword>
<dbReference type="PROSITE" id="PS50011">
    <property type="entry name" value="PROTEIN_KINASE_DOM"/>
    <property type="match status" value="1"/>
</dbReference>